<dbReference type="PROSITE" id="PS00455">
    <property type="entry name" value="AMP_BINDING"/>
    <property type="match status" value="1"/>
</dbReference>
<dbReference type="InterPro" id="IPR020845">
    <property type="entry name" value="AMP-binding_CS"/>
</dbReference>
<dbReference type="FunFam" id="3.30.300.30:FF:000008">
    <property type="entry name" value="2,3-dihydroxybenzoate-AMP ligase"/>
    <property type="match status" value="1"/>
</dbReference>
<dbReference type="Pfam" id="PF00501">
    <property type="entry name" value="AMP-binding"/>
    <property type="match status" value="1"/>
</dbReference>
<gene>
    <name evidence="5" type="ORF">ENC19_07140</name>
</gene>
<dbReference type="AlphaFoldDB" id="A0A6M1KTT9"/>
<accession>A0A6M1KTT9</accession>
<evidence type="ECO:0000259" key="3">
    <source>
        <dbReference type="Pfam" id="PF00501"/>
    </source>
</evidence>
<reference evidence="5 6" key="1">
    <citation type="submission" date="2020-02" db="EMBL/GenBank/DDBJ databases">
        <title>Draft Genome Sequence of Verrucosispora sp. Strain CWR15, Isolated from Gulf of Mexico Sponge.</title>
        <authorList>
            <person name="Kennedy S.J."/>
            <person name="Cella E."/>
            <person name="Azarian T."/>
            <person name="Baker B.J."/>
            <person name="Shaw L.N."/>
        </authorList>
    </citation>
    <scope>NUCLEOTIDE SEQUENCE [LARGE SCALE GENOMIC DNA]</scope>
    <source>
        <strain evidence="5 6">CWR15</strain>
    </source>
</reference>
<dbReference type="CDD" id="cd05920">
    <property type="entry name" value="23DHB-AMP_lg"/>
    <property type="match status" value="1"/>
</dbReference>
<sequence>MLAGCVPWPPEFARRYTERGYWRPEPLGTRLRTLARADADRVALVEPARRMTYGELDRRADRLAAGLRRAGLSPGDRVVIQLPNVIDFVTLCHALFRLGALPVFALPAHRESELAHLCAMSDATALVIPDNYLGFDHRELARRVTGPEHVFVVGEPAEFVALDTVDAEPEPLPAPDPADVALFLLSGGTTGLPKLIPRTHQDYGYNLRISAENAGLTAADSYLAVLPIGHNYALACPGVLGTLHVGGRVVLAPTPSVEDVFPLIERERVTVTGLVPPLALLWLEMAGIAGADLSSLRLVQVGGAKFGADAARRFGPALGCKVQQSFGMAEGLLCQTALDDPPETVATTQGRPLSPDDEIRVVDASGAAVPDGEVGELLTRGPYTPRGYYRAEEHNASAFTSDGFFRTGDLVRLLPSGHLVVEGRVKDQINRGGDKVAADEVEDHLLAHPAVRECAVVAMPDPLIGERTCAFVVPGPRGAAPGLAEMVAFLRDRGLAAYKLPDRLEVVESFPHTAVGKVDKRRLRERIRELTGAQPGSTSAERGR</sequence>
<evidence type="ECO:0000313" key="5">
    <source>
        <dbReference type="EMBL" id="NGM12445.1"/>
    </source>
</evidence>
<protein>
    <submittedName>
        <fullName evidence="5">(2,3-dihydroxybenzoyl)adenylate synthase</fullName>
    </submittedName>
</protein>
<evidence type="ECO:0000313" key="6">
    <source>
        <dbReference type="Proteomes" id="UP000478148"/>
    </source>
</evidence>
<keyword evidence="6" id="KW-1185">Reference proteome</keyword>
<dbReference type="Proteomes" id="UP000478148">
    <property type="component" value="Unassembled WGS sequence"/>
</dbReference>
<comment type="caution">
    <text evidence="5">The sequence shown here is derived from an EMBL/GenBank/DDBJ whole genome shotgun (WGS) entry which is preliminary data.</text>
</comment>
<evidence type="ECO:0000256" key="2">
    <source>
        <dbReference type="ARBA" id="ARBA00022598"/>
    </source>
</evidence>
<dbReference type="PANTHER" id="PTHR43767:SF1">
    <property type="entry name" value="NONRIBOSOMAL PEPTIDE SYNTHASE PES1 (EUROFUNG)-RELATED"/>
    <property type="match status" value="1"/>
</dbReference>
<dbReference type="RefSeq" id="WP_164446321.1">
    <property type="nucleotide sequence ID" value="NZ_SAIY01000002.1"/>
</dbReference>
<name>A0A6M1KTT9_9ACTN</name>
<dbReference type="FunFam" id="2.30.38.10:FF:000003">
    <property type="entry name" value="Vibriobactin-specific 2,3-dihydroxybenzoate-AMP ligase"/>
    <property type="match status" value="1"/>
</dbReference>
<evidence type="ECO:0000256" key="1">
    <source>
        <dbReference type="ARBA" id="ARBA00006432"/>
    </source>
</evidence>
<organism evidence="5 6">
    <name type="scientific">Verrucosispora sioxanthis</name>
    <dbReference type="NCBI Taxonomy" id="2499994"/>
    <lineage>
        <taxon>Bacteria</taxon>
        <taxon>Bacillati</taxon>
        <taxon>Actinomycetota</taxon>
        <taxon>Actinomycetes</taxon>
        <taxon>Micromonosporales</taxon>
        <taxon>Micromonosporaceae</taxon>
        <taxon>Micromonospora</taxon>
    </lineage>
</organism>
<dbReference type="InterPro" id="IPR045851">
    <property type="entry name" value="AMP-bd_C_sf"/>
</dbReference>
<dbReference type="Pfam" id="PF13193">
    <property type="entry name" value="AMP-binding_C"/>
    <property type="match status" value="1"/>
</dbReference>
<dbReference type="SUPFAM" id="SSF56801">
    <property type="entry name" value="Acetyl-CoA synthetase-like"/>
    <property type="match status" value="1"/>
</dbReference>
<dbReference type="Gene3D" id="3.40.50.980">
    <property type="match status" value="2"/>
</dbReference>
<dbReference type="GO" id="GO:0016878">
    <property type="term" value="F:acid-thiol ligase activity"/>
    <property type="evidence" value="ECO:0007669"/>
    <property type="project" value="UniProtKB-ARBA"/>
</dbReference>
<feature type="domain" description="AMP-binding enzyme C-terminal" evidence="4">
    <location>
        <begin position="440"/>
        <end position="517"/>
    </location>
</feature>
<comment type="similarity">
    <text evidence="1">Belongs to the ATP-dependent AMP-binding enzyme family.</text>
</comment>
<dbReference type="InterPro" id="IPR025110">
    <property type="entry name" value="AMP-bd_C"/>
</dbReference>
<dbReference type="InterPro" id="IPR050237">
    <property type="entry name" value="ATP-dep_AMP-bd_enzyme"/>
</dbReference>
<keyword evidence="2" id="KW-0436">Ligase</keyword>
<dbReference type="Gene3D" id="2.30.38.10">
    <property type="entry name" value="Luciferase, Domain 3"/>
    <property type="match status" value="1"/>
</dbReference>
<proteinExistence type="inferred from homology"/>
<dbReference type="PANTHER" id="PTHR43767">
    <property type="entry name" value="LONG-CHAIN-FATTY-ACID--COA LIGASE"/>
    <property type="match status" value="1"/>
</dbReference>
<evidence type="ECO:0000259" key="4">
    <source>
        <dbReference type="Pfam" id="PF13193"/>
    </source>
</evidence>
<feature type="domain" description="AMP-dependent synthetase/ligase" evidence="3">
    <location>
        <begin position="35"/>
        <end position="389"/>
    </location>
</feature>
<dbReference type="Gene3D" id="3.30.300.30">
    <property type="match status" value="1"/>
</dbReference>
<dbReference type="EMBL" id="SAIY01000002">
    <property type="protein sequence ID" value="NGM12445.1"/>
    <property type="molecule type" value="Genomic_DNA"/>
</dbReference>
<dbReference type="InterPro" id="IPR000873">
    <property type="entry name" value="AMP-dep_synth/lig_dom"/>
</dbReference>